<evidence type="ECO:0000256" key="4">
    <source>
        <dbReference type="ARBA" id="ARBA00022723"/>
    </source>
</evidence>
<sequence>MIYKAFSMANLPIIQALIALVAFLVCYQFFRKPYRNLPPGPKGIPFIGNIFDLPPKGTIEFEHWLKHKNLYGPISSLTIFGNTMIFIHGRHAIYELMEKQSVMSSGRPLLEFLTYCGFGKFMVMHQLQDHEFKTHRKGMHSLIGTKSLVAKFAHSQEVEARRLLLRILKEPNNIMGHLKIEVTAVILKSVYGYTVDPQEDDPLVTLIERTAADFEAASIPFNQTIDIVPVFKYLPQGFPGTGFKKTAQRYARNIRDTVNIPFGFVRQQITKGNNYPSYVSKLVEQSCADSDVDKLNADNEDMIKWSAAIMYLGGSETLTVQLSSFLVAMMLFPEVHRKAQEEIDRVTSGTRLPLLSDREAMPYMGAVVSEVLRWHPVAPLAVPHVADEELTYNGYTIPKGAVLFGSIWWLAHDPEVYQDPDSFVPERFLEPRNEQDPRTWMYGFGRRVCPGRYLAESVMFLTFTHILATCIISKARDNEGREIVPKLEPNPGMTCHISAFPYEITPRSKRHTELIQNIEQEHPWEQSDSIYLEGLEEK</sequence>
<evidence type="ECO:0000256" key="8">
    <source>
        <dbReference type="SAM" id="Phobius"/>
    </source>
</evidence>
<dbReference type="GO" id="GO:0004497">
    <property type="term" value="F:monooxygenase activity"/>
    <property type="evidence" value="ECO:0007669"/>
    <property type="project" value="UniProtKB-KW"/>
</dbReference>
<proteinExistence type="inferred from homology"/>
<keyword evidence="8" id="KW-0812">Transmembrane</keyword>
<dbReference type="InterPro" id="IPR036396">
    <property type="entry name" value="Cyt_P450_sf"/>
</dbReference>
<comment type="cofactor">
    <cofactor evidence="1">
        <name>heme</name>
        <dbReference type="ChEBI" id="CHEBI:30413"/>
    </cofactor>
</comment>
<dbReference type="Pfam" id="PF00067">
    <property type="entry name" value="p450"/>
    <property type="match status" value="1"/>
</dbReference>
<dbReference type="Gene3D" id="1.10.630.10">
    <property type="entry name" value="Cytochrome P450"/>
    <property type="match status" value="1"/>
</dbReference>
<accession>A0ABR0SVT9</accession>
<keyword evidence="8" id="KW-1133">Transmembrane helix</keyword>
<keyword evidence="4" id="KW-0479">Metal-binding</keyword>
<organism evidence="9 10">
    <name type="scientific">Cladobotryum mycophilum</name>
    <dbReference type="NCBI Taxonomy" id="491253"/>
    <lineage>
        <taxon>Eukaryota</taxon>
        <taxon>Fungi</taxon>
        <taxon>Dikarya</taxon>
        <taxon>Ascomycota</taxon>
        <taxon>Pezizomycotina</taxon>
        <taxon>Sordariomycetes</taxon>
        <taxon>Hypocreomycetidae</taxon>
        <taxon>Hypocreales</taxon>
        <taxon>Hypocreaceae</taxon>
        <taxon>Cladobotryum</taxon>
    </lineage>
</organism>
<name>A0ABR0SVT9_9HYPO</name>
<dbReference type="InterPro" id="IPR002401">
    <property type="entry name" value="Cyt_P450_E_grp-I"/>
</dbReference>
<keyword evidence="6" id="KW-0408">Iron</keyword>
<evidence type="ECO:0000313" key="9">
    <source>
        <dbReference type="EMBL" id="KAK5996243.1"/>
    </source>
</evidence>
<keyword evidence="10" id="KW-1185">Reference proteome</keyword>
<dbReference type="PANTHER" id="PTHR46300">
    <property type="entry name" value="P450, PUTATIVE (EUROFUNG)-RELATED-RELATED"/>
    <property type="match status" value="1"/>
</dbReference>
<comment type="similarity">
    <text evidence="2">Belongs to the cytochrome P450 family.</text>
</comment>
<evidence type="ECO:0000313" key="10">
    <source>
        <dbReference type="Proteomes" id="UP001338125"/>
    </source>
</evidence>
<evidence type="ECO:0000256" key="2">
    <source>
        <dbReference type="ARBA" id="ARBA00010617"/>
    </source>
</evidence>
<dbReference type="InterPro" id="IPR001128">
    <property type="entry name" value="Cyt_P450"/>
</dbReference>
<dbReference type="Proteomes" id="UP001338125">
    <property type="component" value="Unassembled WGS sequence"/>
</dbReference>
<gene>
    <name evidence="9" type="ORF">PT974_04675</name>
</gene>
<evidence type="ECO:0000256" key="3">
    <source>
        <dbReference type="ARBA" id="ARBA00022617"/>
    </source>
</evidence>
<dbReference type="InterPro" id="IPR050364">
    <property type="entry name" value="Cytochrome_P450_fung"/>
</dbReference>
<evidence type="ECO:0000256" key="6">
    <source>
        <dbReference type="ARBA" id="ARBA00023004"/>
    </source>
</evidence>
<dbReference type="CDD" id="cd11065">
    <property type="entry name" value="CYP64-like"/>
    <property type="match status" value="1"/>
</dbReference>
<feature type="transmembrane region" description="Helical" evidence="8">
    <location>
        <begin position="12"/>
        <end position="30"/>
    </location>
</feature>
<protein>
    <submittedName>
        <fullName evidence="9">Multifunctional cytochrome P450 monooxygenase</fullName>
    </submittedName>
</protein>
<evidence type="ECO:0000256" key="7">
    <source>
        <dbReference type="ARBA" id="ARBA00023033"/>
    </source>
</evidence>
<keyword evidence="5" id="KW-0560">Oxidoreductase</keyword>
<comment type="caution">
    <text evidence="9">The sequence shown here is derived from an EMBL/GenBank/DDBJ whole genome shotgun (WGS) entry which is preliminary data.</text>
</comment>
<keyword evidence="7 9" id="KW-0503">Monooxygenase</keyword>
<dbReference type="SUPFAM" id="SSF48264">
    <property type="entry name" value="Cytochrome P450"/>
    <property type="match status" value="1"/>
</dbReference>
<keyword evidence="8" id="KW-0472">Membrane</keyword>
<evidence type="ECO:0000256" key="1">
    <source>
        <dbReference type="ARBA" id="ARBA00001971"/>
    </source>
</evidence>
<evidence type="ECO:0000256" key="5">
    <source>
        <dbReference type="ARBA" id="ARBA00023002"/>
    </source>
</evidence>
<keyword evidence="3" id="KW-0349">Heme</keyword>
<dbReference type="EMBL" id="JAVFKD010000004">
    <property type="protein sequence ID" value="KAK5996243.1"/>
    <property type="molecule type" value="Genomic_DNA"/>
</dbReference>
<dbReference type="PRINTS" id="PR00385">
    <property type="entry name" value="P450"/>
</dbReference>
<dbReference type="PANTHER" id="PTHR46300:SF7">
    <property type="entry name" value="P450, PUTATIVE (EUROFUNG)-RELATED"/>
    <property type="match status" value="1"/>
</dbReference>
<reference evidence="9 10" key="1">
    <citation type="submission" date="2024-01" db="EMBL/GenBank/DDBJ databases">
        <title>Complete genome of Cladobotryum mycophilum ATHUM6906.</title>
        <authorList>
            <person name="Christinaki A.C."/>
            <person name="Myridakis A.I."/>
            <person name="Kouvelis V.N."/>
        </authorList>
    </citation>
    <scope>NUCLEOTIDE SEQUENCE [LARGE SCALE GENOMIC DNA]</scope>
    <source>
        <strain evidence="9 10">ATHUM6906</strain>
    </source>
</reference>
<dbReference type="PRINTS" id="PR00463">
    <property type="entry name" value="EP450I"/>
</dbReference>